<dbReference type="GO" id="GO:0031992">
    <property type="term" value="F:energy transducer activity"/>
    <property type="evidence" value="ECO:0007669"/>
    <property type="project" value="TreeGrafter"/>
</dbReference>
<name>A0A3B1B2J7_9ZZZZ</name>
<evidence type="ECO:0000256" key="11">
    <source>
        <dbReference type="SAM" id="Phobius"/>
    </source>
</evidence>
<evidence type="ECO:0000256" key="10">
    <source>
        <dbReference type="SAM" id="MobiDB-lite"/>
    </source>
</evidence>
<keyword evidence="3" id="KW-0813">Transport</keyword>
<dbReference type="NCBIfam" id="TIGR01352">
    <property type="entry name" value="tonB_Cterm"/>
    <property type="match status" value="1"/>
</dbReference>
<evidence type="ECO:0000256" key="4">
    <source>
        <dbReference type="ARBA" id="ARBA00022475"/>
    </source>
</evidence>
<reference evidence="13" key="1">
    <citation type="submission" date="2018-06" db="EMBL/GenBank/DDBJ databases">
        <authorList>
            <person name="Zhirakovskaya E."/>
        </authorList>
    </citation>
    <scope>NUCLEOTIDE SEQUENCE</scope>
</reference>
<keyword evidence="5" id="KW-0997">Cell inner membrane</keyword>
<evidence type="ECO:0000259" key="12">
    <source>
        <dbReference type="PROSITE" id="PS52015"/>
    </source>
</evidence>
<keyword evidence="7" id="KW-0653">Protein transport</keyword>
<sequence length="302" mass="34082">MATMEHFDNDIYNRHQFDRLGLMVFIALAFHAIIILGVSFDLEDLAPEHNVQTMEITLVHSSSKEAPEEADYIAQANQKGGGNLEERARPSSPFSNTRPTPEDGLAPDSLLDISPPPLIKEQQQKELMTTEKSPFIKNSKEFKRDIPTETNSKAAAQLFERSREFARLRAEIQQLKRAYQRTPHHTYVTGINAKQNRFASYKEAWRDKIESVGNLNYPEAAVRENVSGDLILDVAINPDGTVSKIKVIRSSGKPVLDDAAINIVNMAAPFAPLTREILKDTDILHISLRWNFRMKSLTTEVK</sequence>
<dbReference type="EMBL" id="UOFR01000076">
    <property type="protein sequence ID" value="VAX00485.1"/>
    <property type="molecule type" value="Genomic_DNA"/>
</dbReference>
<keyword evidence="6 11" id="KW-0812">Transmembrane</keyword>
<protein>
    <recommendedName>
        <fullName evidence="12">TonB C-terminal domain-containing protein</fullName>
    </recommendedName>
</protein>
<dbReference type="PANTHER" id="PTHR33446:SF11">
    <property type="entry name" value="TONB3"/>
    <property type="match status" value="1"/>
</dbReference>
<evidence type="ECO:0000256" key="6">
    <source>
        <dbReference type="ARBA" id="ARBA00022692"/>
    </source>
</evidence>
<gene>
    <name evidence="13" type="ORF">MNBD_GAMMA21-114</name>
</gene>
<dbReference type="InterPro" id="IPR037682">
    <property type="entry name" value="TonB_C"/>
</dbReference>
<dbReference type="AlphaFoldDB" id="A0A3B1B2J7"/>
<evidence type="ECO:0000313" key="13">
    <source>
        <dbReference type="EMBL" id="VAX00485.1"/>
    </source>
</evidence>
<evidence type="ECO:0000256" key="3">
    <source>
        <dbReference type="ARBA" id="ARBA00022448"/>
    </source>
</evidence>
<dbReference type="Pfam" id="PF03544">
    <property type="entry name" value="TonB_C"/>
    <property type="match status" value="1"/>
</dbReference>
<feature type="region of interest" description="Disordered" evidence="10">
    <location>
        <begin position="78"/>
        <end position="109"/>
    </location>
</feature>
<evidence type="ECO:0000256" key="9">
    <source>
        <dbReference type="ARBA" id="ARBA00023136"/>
    </source>
</evidence>
<dbReference type="InterPro" id="IPR051045">
    <property type="entry name" value="TonB-dependent_transducer"/>
</dbReference>
<dbReference type="InterPro" id="IPR006260">
    <property type="entry name" value="TonB/TolA_C"/>
</dbReference>
<evidence type="ECO:0000256" key="8">
    <source>
        <dbReference type="ARBA" id="ARBA00022989"/>
    </source>
</evidence>
<dbReference type="PROSITE" id="PS52015">
    <property type="entry name" value="TONB_CTD"/>
    <property type="match status" value="1"/>
</dbReference>
<comment type="subcellular location">
    <subcellularLocation>
        <location evidence="1">Cell inner membrane</location>
        <topology evidence="1">Single-pass membrane protein</topology>
        <orientation evidence="1">Periplasmic side</orientation>
    </subcellularLocation>
</comment>
<evidence type="ECO:0000256" key="5">
    <source>
        <dbReference type="ARBA" id="ARBA00022519"/>
    </source>
</evidence>
<evidence type="ECO:0000256" key="2">
    <source>
        <dbReference type="ARBA" id="ARBA00006555"/>
    </source>
</evidence>
<evidence type="ECO:0000256" key="7">
    <source>
        <dbReference type="ARBA" id="ARBA00022927"/>
    </source>
</evidence>
<dbReference type="SUPFAM" id="SSF74653">
    <property type="entry name" value="TolA/TonB C-terminal domain"/>
    <property type="match status" value="1"/>
</dbReference>
<keyword evidence="9 11" id="KW-0472">Membrane</keyword>
<keyword evidence="8 11" id="KW-1133">Transmembrane helix</keyword>
<dbReference type="Gene3D" id="3.30.1150.10">
    <property type="match status" value="1"/>
</dbReference>
<dbReference type="GO" id="GO:0098797">
    <property type="term" value="C:plasma membrane protein complex"/>
    <property type="evidence" value="ECO:0007669"/>
    <property type="project" value="TreeGrafter"/>
</dbReference>
<dbReference type="GO" id="GO:0055085">
    <property type="term" value="P:transmembrane transport"/>
    <property type="evidence" value="ECO:0007669"/>
    <property type="project" value="InterPro"/>
</dbReference>
<feature type="domain" description="TonB C-terminal" evidence="12">
    <location>
        <begin position="202"/>
        <end position="299"/>
    </location>
</feature>
<evidence type="ECO:0000256" key="1">
    <source>
        <dbReference type="ARBA" id="ARBA00004383"/>
    </source>
</evidence>
<proteinExistence type="inferred from homology"/>
<feature type="transmembrane region" description="Helical" evidence="11">
    <location>
        <begin position="20"/>
        <end position="40"/>
    </location>
</feature>
<dbReference type="PANTHER" id="PTHR33446">
    <property type="entry name" value="PROTEIN TONB-RELATED"/>
    <property type="match status" value="1"/>
</dbReference>
<accession>A0A3B1B2J7</accession>
<dbReference type="GO" id="GO:0015031">
    <property type="term" value="P:protein transport"/>
    <property type="evidence" value="ECO:0007669"/>
    <property type="project" value="UniProtKB-KW"/>
</dbReference>
<organism evidence="13">
    <name type="scientific">hydrothermal vent metagenome</name>
    <dbReference type="NCBI Taxonomy" id="652676"/>
    <lineage>
        <taxon>unclassified sequences</taxon>
        <taxon>metagenomes</taxon>
        <taxon>ecological metagenomes</taxon>
    </lineage>
</organism>
<keyword evidence="4" id="KW-1003">Cell membrane</keyword>
<comment type="similarity">
    <text evidence="2">Belongs to the TonB family.</text>
</comment>